<evidence type="ECO:0000256" key="2">
    <source>
        <dbReference type="ARBA" id="ARBA00004308"/>
    </source>
</evidence>
<dbReference type="InterPro" id="IPR001841">
    <property type="entry name" value="Znf_RING"/>
</dbReference>
<keyword evidence="15" id="KW-1185">Reference proteome</keyword>
<dbReference type="GO" id="GO:0061630">
    <property type="term" value="F:ubiquitin protein ligase activity"/>
    <property type="evidence" value="ECO:0007669"/>
    <property type="project" value="UniProtKB-EC"/>
</dbReference>
<evidence type="ECO:0000256" key="12">
    <source>
        <dbReference type="SAM" id="MobiDB-lite"/>
    </source>
</evidence>
<evidence type="ECO:0000256" key="6">
    <source>
        <dbReference type="ARBA" id="ARBA00022723"/>
    </source>
</evidence>
<feature type="transmembrane region" description="Helical" evidence="13">
    <location>
        <begin position="176"/>
        <end position="194"/>
    </location>
</feature>
<comment type="subcellular location">
    <subcellularLocation>
        <location evidence="2">Endomembrane system</location>
    </subcellularLocation>
</comment>
<dbReference type="OrthoDB" id="6105938at2759"/>
<dbReference type="GO" id="GO:0006511">
    <property type="term" value="P:ubiquitin-dependent protein catabolic process"/>
    <property type="evidence" value="ECO:0007669"/>
    <property type="project" value="InterPro"/>
</dbReference>
<feature type="domain" description="RING-type" evidence="14">
    <location>
        <begin position="49"/>
        <end position="89"/>
    </location>
</feature>
<evidence type="ECO:0000256" key="3">
    <source>
        <dbReference type="ARBA" id="ARBA00004906"/>
    </source>
</evidence>
<evidence type="ECO:0000256" key="5">
    <source>
        <dbReference type="ARBA" id="ARBA00022679"/>
    </source>
</evidence>
<accession>A0A6P8XJ18</accession>
<evidence type="ECO:0000256" key="13">
    <source>
        <dbReference type="SAM" id="Phobius"/>
    </source>
</evidence>
<dbReference type="Gene3D" id="3.30.40.10">
    <property type="entry name" value="Zinc/RING finger domain, C3HC4 (zinc finger)"/>
    <property type="match status" value="1"/>
</dbReference>
<dbReference type="RefSeq" id="XP_034112919.2">
    <property type="nucleotide sequence ID" value="XM_034257028.2"/>
</dbReference>
<evidence type="ECO:0000256" key="11">
    <source>
        <dbReference type="PROSITE-ProRule" id="PRU00175"/>
    </source>
</evidence>
<dbReference type="InterPro" id="IPR013083">
    <property type="entry name" value="Znf_RING/FYVE/PHD"/>
</dbReference>
<dbReference type="InterPro" id="IPR018957">
    <property type="entry name" value="Znf_C3HC4_RING-type"/>
</dbReference>
<dbReference type="PROSITE" id="PS00518">
    <property type="entry name" value="ZF_RING_1"/>
    <property type="match status" value="1"/>
</dbReference>
<dbReference type="GO" id="GO:0005783">
    <property type="term" value="C:endoplasmic reticulum"/>
    <property type="evidence" value="ECO:0007669"/>
    <property type="project" value="InterPro"/>
</dbReference>
<reference evidence="16" key="1">
    <citation type="submission" date="2025-08" db="UniProtKB">
        <authorList>
            <consortium name="RefSeq"/>
        </authorList>
    </citation>
    <scope>IDENTIFICATION</scope>
    <source>
        <strain evidence="16">15112-1751.03</strain>
        <tissue evidence="16">Whole Adult</tissue>
    </source>
</reference>
<evidence type="ECO:0000256" key="9">
    <source>
        <dbReference type="ARBA" id="ARBA00022833"/>
    </source>
</evidence>
<evidence type="ECO:0000313" key="16">
    <source>
        <dbReference type="RefSeq" id="XP_034112919.2"/>
    </source>
</evidence>
<dbReference type="InterPro" id="IPR017907">
    <property type="entry name" value="Znf_RING_CS"/>
</dbReference>
<dbReference type="GO" id="GO:0016567">
    <property type="term" value="P:protein ubiquitination"/>
    <property type="evidence" value="ECO:0007669"/>
    <property type="project" value="UniProtKB-UniPathway"/>
</dbReference>
<dbReference type="GO" id="GO:0008270">
    <property type="term" value="F:zinc ion binding"/>
    <property type="evidence" value="ECO:0007669"/>
    <property type="project" value="UniProtKB-KW"/>
</dbReference>
<dbReference type="GeneID" id="117573682"/>
<dbReference type="GO" id="GO:0005634">
    <property type="term" value="C:nucleus"/>
    <property type="evidence" value="ECO:0007669"/>
    <property type="project" value="UniProtKB-ARBA"/>
</dbReference>
<comment type="pathway">
    <text evidence="3">Protein modification; protein ubiquitination.</text>
</comment>
<dbReference type="Pfam" id="PF00097">
    <property type="entry name" value="zf-C3HC4"/>
    <property type="match status" value="1"/>
</dbReference>
<dbReference type="EC" id="2.3.2.27" evidence="4"/>
<name>A0A6P8XJ18_DROAB</name>
<keyword evidence="13" id="KW-0812">Transmembrane</keyword>
<evidence type="ECO:0000256" key="10">
    <source>
        <dbReference type="ARBA" id="ARBA00023136"/>
    </source>
</evidence>
<feature type="region of interest" description="Disordered" evidence="12">
    <location>
        <begin position="1"/>
        <end position="24"/>
    </location>
</feature>
<comment type="catalytic activity">
    <reaction evidence="1">
        <text>S-ubiquitinyl-[E2 ubiquitin-conjugating enzyme]-L-cysteine + [acceptor protein]-L-lysine = [E2 ubiquitin-conjugating enzyme]-L-cysteine + N(6)-ubiquitinyl-[acceptor protein]-L-lysine.</text>
        <dbReference type="EC" id="2.3.2.27"/>
    </reaction>
</comment>
<protein>
    <recommendedName>
        <fullName evidence="4">RING-type E3 ubiquitin transferase</fullName>
        <ecNumber evidence="4">2.3.2.27</ecNumber>
    </recommendedName>
</protein>
<keyword evidence="8" id="KW-0833">Ubl conjugation pathway</keyword>
<dbReference type="SUPFAM" id="SSF57850">
    <property type="entry name" value="RING/U-box"/>
    <property type="match status" value="1"/>
</dbReference>
<evidence type="ECO:0000256" key="7">
    <source>
        <dbReference type="ARBA" id="ARBA00022771"/>
    </source>
</evidence>
<evidence type="ECO:0000313" key="15">
    <source>
        <dbReference type="Proteomes" id="UP000515160"/>
    </source>
</evidence>
<evidence type="ECO:0000256" key="1">
    <source>
        <dbReference type="ARBA" id="ARBA00000900"/>
    </source>
</evidence>
<dbReference type="PANTHER" id="PTHR12313">
    <property type="entry name" value="E3 UBIQUITIN-PROTEIN LIGASE RNF5-RELATED"/>
    <property type="match status" value="1"/>
</dbReference>
<dbReference type="InterPro" id="IPR045103">
    <property type="entry name" value="RNF5/RNF185-like"/>
</dbReference>
<keyword evidence="5" id="KW-0808">Transferase</keyword>
<sequence>MCANQSDDDSYDENEEQQPRISTLATNRRRTIDIQIDPDVLSTLNMYTCVICMNIARDPLVGFCGHMFCGLCIMNWMDTKGSRSKCPYCLSCVSKHTMIAVKRASMPCFRSCQPIGSHRDDSMIANFIAPPADSMYLGAICERPPQLMPRLKPLAPELLVEHTNAPTVMYLLNPSLWQRAMVLVIIFYLYMVNLHSSHSS</sequence>
<dbReference type="GO" id="GO:0060255">
    <property type="term" value="P:regulation of macromolecule metabolic process"/>
    <property type="evidence" value="ECO:0007669"/>
    <property type="project" value="UniProtKB-ARBA"/>
</dbReference>
<keyword evidence="6" id="KW-0479">Metal-binding</keyword>
<proteinExistence type="predicted"/>
<dbReference type="SMART" id="SM00184">
    <property type="entry name" value="RING"/>
    <property type="match status" value="1"/>
</dbReference>
<keyword evidence="13" id="KW-1133">Transmembrane helix</keyword>
<feature type="compositionally biased region" description="Acidic residues" evidence="12">
    <location>
        <begin position="1"/>
        <end position="16"/>
    </location>
</feature>
<dbReference type="AlphaFoldDB" id="A0A6P8XJ18"/>
<evidence type="ECO:0000259" key="14">
    <source>
        <dbReference type="PROSITE" id="PS50089"/>
    </source>
</evidence>
<dbReference type="Proteomes" id="UP000515160">
    <property type="component" value="Chromosome 2R"/>
</dbReference>
<evidence type="ECO:0000256" key="8">
    <source>
        <dbReference type="ARBA" id="ARBA00022786"/>
    </source>
</evidence>
<dbReference type="PROSITE" id="PS50089">
    <property type="entry name" value="ZF_RING_2"/>
    <property type="match status" value="1"/>
</dbReference>
<gene>
    <name evidence="16" type="primary">LOC117573682</name>
</gene>
<keyword evidence="9" id="KW-0862">Zinc</keyword>
<organism evidence="15 16">
    <name type="scientific">Drosophila albomicans</name>
    <name type="common">Fruit fly</name>
    <dbReference type="NCBI Taxonomy" id="7291"/>
    <lineage>
        <taxon>Eukaryota</taxon>
        <taxon>Metazoa</taxon>
        <taxon>Ecdysozoa</taxon>
        <taxon>Arthropoda</taxon>
        <taxon>Hexapoda</taxon>
        <taxon>Insecta</taxon>
        <taxon>Pterygota</taxon>
        <taxon>Neoptera</taxon>
        <taxon>Endopterygota</taxon>
        <taxon>Diptera</taxon>
        <taxon>Brachycera</taxon>
        <taxon>Muscomorpha</taxon>
        <taxon>Ephydroidea</taxon>
        <taxon>Drosophilidae</taxon>
        <taxon>Drosophila</taxon>
    </lineage>
</organism>
<dbReference type="UniPathway" id="UPA00143"/>
<evidence type="ECO:0000256" key="4">
    <source>
        <dbReference type="ARBA" id="ARBA00012483"/>
    </source>
</evidence>
<keyword evidence="7 11" id="KW-0863">Zinc-finger</keyword>
<keyword evidence="10 13" id="KW-0472">Membrane</keyword>